<dbReference type="InterPro" id="IPR002401">
    <property type="entry name" value="Cyt_P450_E_grp-I"/>
</dbReference>
<accession>A0A1V6QFJ1</accession>
<dbReference type="GO" id="GO:0020037">
    <property type="term" value="F:heme binding"/>
    <property type="evidence" value="ECO:0007669"/>
    <property type="project" value="InterPro"/>
</dbReference>
<dbReference type="Proteomes" id="UP000191612">
    <property type="component" value="Unassembled WGS sequence"/>
</dbReference>
<dbReference type="GO" id="GO:0004497">
    <property type="term" value="F:monooxygenase activity"/>
    <property type="evidence" value="ECO:0007669"/>
    <property type="project" value="UniProtKB-KW"/>
</dbReference>
<keyword evidence="3 6" id="KW-0560">Oxidoreductase</keyword>
<dbReference type="InterPro" id="IPR017972">
    <property type="entry name" value="Cyt_P450_CS"/>
</dbReference>
<name>A0A1V6QFJ1_9EURO</name>
<keyword evidence="8" id="KW-1185">Reference proteome</keyword>
<evidence type="ECO:0000256" key="4">
    <source>
        <dbReference type="ARBA" id="ARBA00023004"/>
    </source>
</evidence>
<dbReference type="PANTHER" id="PTHR24305:SF190">
    <property type="entry name" value="P450, PUTATIVE (EUROFUNG)-RELATED"/>
    <property type="match status" value="1"/>
</dbReference>
<dbReference type="PRINTS" id="PR00463">
    <property type="entry name" value="EP450I"/>
</dbReference>
<protein>
    <recommendedName>
        <fullName evidence="9">Cytochrome P450</fullName>
    </recommendedName>
</protein>
<keyword evidence="4 5" id="KW-0408">Iron</keyword>
<reference evidence="8" key="1">
    <citation type="journal article" date="2017" name="Nat. Microbiol.">
        <title>Global analysis of biosynthetic gene clusters reveals vast potential of secondary metabolite production in Penicillium species.</title>
        <authorList>
            <person name="Nielsen J.C."/>
            <person name="Grijseels S."/>
            <person name="Prigent S."/>
            <person name="Ji B."/>
            <person name="Dainat J."/>
            <person name="Nielsen K.F."/>
            <person name="Frisvad J.C."/>
            <person name="Workman M."/>
            <person name="Nielsen J."/>
        </authorList>
    </citation>
    <scope>NUCLEOTIDE SEQUENCE [LARGE SCALE GENOMIC DNA]</scope>
    <source>
        <strain evidence="8">IBT 29525</strain>
    </source>
</reference>
<dbReference type="CDD" id="cd11060">
    <property type="entry name" value="CYP57A1-like"/>
    <property type="match status" value="1"/>
</dbReference>
<evidence type="ECO:0000256" key="6">
    <source>
        <dbReference type="RuleBase" id="RU000461"/>
    </source>
</evidence>
<dbReference type="GO" id="GO:0016705">
    <property type="term" value="F:oxidoreductase activity, acting on paired donors, with incorporation or reduction of molecular oxygen"/>
    <property type="evidence" value="ECO:0007669"/>
    <property type="project" value="InterPro"/>
</dbReference>
<gene>
    <name evidence="7" type="ORF">PENSOL_c074G07686</name>
</gene>
<dbReference type="STRING" id="60172.A0A1V6QFJ1"/>
<dbReference type="InterPro" id="IPR036396">
    <property type="entry name" value="Cyt_P450_sf"/>
</dbReference>
<dbReference type="SUPFAM" id="SSF48264">
    <property type="entry name" value="Cytochrome P450"/>
    <property type="match status" value="1"/>
</dbReference>
<evidence type="ECO:0000256" key="1">
    <source>
        <dbReference type="ARBA" id="ARBA00001971"/>
    </source>
</evidence>
<feature type="binding site" description="axial binding residue" evidence="5">
    <location>
        <position position="424"/>
    </location>
    <ligand>
        <name>heme</name>
        <dbReference type="ChEBI" id="CHEBI:30413"/>
    </ligand>
    <ligandPart>
        <name>Fe</name>
        <dbReference type="ChEBI" id="CHEBI:18248"/>
    </ligandPart>
</feature>
<keyword evidence="6" id="KW-0503">Monooxygenase</keyword>
<comment type="caution">
    <text evidence="7">The sequence shown here is derived from an EMBL/GenBank/DDBJ whole genome shotgun (WGS) entry which is preliminary data.</text>
</comment>
<dbReference type="PRINTS" id="PR00385">
    <property type="entry name" value="P450"/>
</dbReference>
<evidence type="ECO:0000313" key="7">
    <source>
        <dbReference type="EMBL" id="OQD87983.1"/>
    </source>
</evidence>
<evidence type="ECO:0000313" key="8">
    <source>
        <dbReference type="Proteomes" id="UP000191612"/>
    </source>
</evidence>
<evidence type="ECO:0000256" key="2">
    <source>
        <dbReference type="ARBA" id="ARBA00022723"/>
    </source>
</evidence>
<sequence length="480" mass="54882">MPFISHAIYNLFFSPLRKVPGPFLARFSRFWELNAIRTTDLNETYIRLHEKYGPVVRIAPNRYSFNTPEALKTIYASTGGFAKSDWYAAAGHPDRPNILNMQDTRRHAENKRKIVGLYTMSTMVNYEGAVEKMNVVLMCKFREFAETKRLVRLPTFLQYYAFDVIGNITMDRNFDMMETEGDRTGFLQKIKVATEHQMTFGPFPFLHVILARLAALFKLKDPHVELFRFIAESVQRFRQIGSEPNENPKSEPFLAKLMDLELKGKVDLGSIFSSCGSNIIAGSDTTAITLSAAFYYIYRNPIVLKKLRGEIDAHERAGLLSNPAGFTEAQQMPYLQGIIKETLRMHPAVAQMLPREVPKNGVVLNGYHFPEKTQVGISAWALHYNPELIDSPREFRPQRWIGDDGNKPLSSALNFAFGGGSRVCLGKNISLLEMAKVIPEVVRYFDIRFEKPGQPWELDVGWFTWSSYKCCIEERETVQD</sequence>
<dbReference type="AlphaFoldDB" id="A0A1V6QFJ1"/>
<keyword evidence="2 5" id="KW-0479">Metal-binding</keyword>
<comment type="cofactor">
    <cofactor evidence="1 5">
        <name>heme</name>
        <dbReference type="ChEBI" id="CHEBI:30413"/>
    </cofactor>
</comment>
<proteinExistence type="inferred from homology"/>
<evidence type="ECO:0008006" key="9">
    <source>
        <dbReference type="Google" id="ProtNLM"/>
    </source>
</evidence>
<dbReference type="GO" id="GO:0043386">
    <property type="term" value="P:mycotoxin biosynthetic process"/>
    <property type="evidence" value="ECO:0007669"/>
    <property type="project" value="UniProtKB-ARBA"/>
</dbReference>
<dbReference type="EMBL" id="MDYO01000074">
    <property type="protein sequence ID" value="OQD87983.1"/>
    <property type="molecule type" value="Genomic_DNA"/>
</dbReference>
<organism evidence="7 8">
    <name type="scientific">Penicillium solitum</name>
    <dbReference type="NCBI Taxonomy" id="60172"/>
    <lineage>
        <taxon>Eukaryota</taxon>
        <taxon>Fungi</taxon>
        <taxon>Dikarya</taxon>
        <taxon>Ascomycota</taxon>
        <taxon>Pezizomycotina</taxon>
        <taxon>Eurotiomycetes</taxon>
        <taxon>Eurotiomycetidae</taxon>
        <taxon>Eurotiales</taxon>
        <taxon>Aspergillaceae</taxon>
        <taxon>Penicillium</taxon>
    </lineage>
</organism>
<comment type="similarity">
    <text evidence="6">Belongs to the cytochrome P450 family.</text>
</comment>
<dbReference type="Pfam" id="PF00067">
    <property type="entry name" value="p450"/>
    <property type="match status" value="1"/>
</dbReference>
<dbReference type="Gene3D" id="1.10.630.10">
    <property type="entry name" value="Cytochrome P450"/>
    <property type="match status" value="1"/>
</dbReference>
<dbReference type="PANTHER" id="PTHR24305">
    <property type="entry name" value="CYTOCHROME P450"/>
    <property type="match status" value="1"/>
</dbReference>
<dbReference type="InterPro" id="IPR050121">
    <property type="entry name" value="Cytochrome_P450_monoxygenase"/>
</dbReference>
<evidence type="ECO:0000256" key="5">
    <source>
        <dbReference type="PIRSR" id="PIRSR602401-1"/>
    </source>
</evidence>
<dbReference type="InterPro" id="IPR001128">
    <property type="entry name" value="Cyt_P450"/>
</dbReference>
<dbReference type="GO" id="GO:0005506">
    <property type="term" value="F:iron ion binding"/>
    <property type="evidence" value="ECO:0007669"/>
    <property type="project" value="InterPro"/>
</dbReference>
<keyword evidence="5 6" id="KW-0349">Heme</keyword>
<evidence type="ECO:0000256" key="3">
    <source>
        <dbReference type="ARBA" id="ARBA00023002"/>
    </source>
</evidence>
<dbReference type="PROSITE" id="PS00086">
    <property type="entry name" value="CYTOCHROME_P450"/>
    <property type="match status" value="1"/>
</dbReference>